<keyword evidence="1" id="KW-1133">Transmembrane helix</keyword>
<dbReference type="PANTHER" id="PTHR36842">
    <property type="entry name" value="PROTEIN TOLB HOMOLOG"/>
    <property type="match status" value="1"/>
</dbReference>
<dbReference type="Gene3D" id="2.120.10.30">
    <property type="entry name" value="TolB, C-terminal domain"/>
    <property type="match status" value="1"/>
</dbReference>
<reference evidence="3" key="1">
    <citation type="submission" date="2017-09" db="EMBL/GenBank/DDBJ databases">
        <title>Depth-based differentiation of microbial function through sediment-hosted aquifers and enrichment of novel symbionts in the deep terrestrial subsurface.</title>
        <authorList>
            <person name="Probst A.J."/>
            <person name="Ladd B."/>
            <person name="Jarett J.K."/>
            <person name="Geller-Mcgrath D.E."/>
            <person name="Sieber C.M.K."/>
            <person name="Emerson J.B."/>
            <person name="Anantharaman K."/>
            <person name="Thomas B.C."/>
            <person name="Malmstrom R."/>
            <person name="Stieglmeier M."/>
            <person name="Klingl A."/>
            <person name="Woyke T."/>
            <person name="Ryan C.M."/>
            <person name="Banfield J.F."/>
        </authorList>
    </citation>
    <scope>NUCLEOTIDE SEQUENCE [LARGE SCALE GENOMIC DNA]</scope>
</reference>
<name>A0A2M7U9Y4_9BACT</name>
<proteinExistence type="predicted"/>
<evidence type="ECO:0008006" key="4">
    <source>
        <dbReference type="Google" id="ProtNLM"/>
    </source>
</evidence>
<feature type="transmembrane region" description="Helical" evidence="1">
    <location>
        <begin position="43"/>
        <end position="64"/>
    </location>
</feature>
<sequence length="454" mass="51088">MIYFYLEVKMENQINVGDQNTQQIGQNLASQPAQIPEKPKKNYWMISTILLLVILVGGMVWFGINLKSKSKLSSNQQITTPGLTNQATTQPSQQIIKSLPVALFMQINLPDYPKHKNGSIILSSFDTQSGLKNEILNLDACYNLPSTLSPDKTKMAYISMSNSECEKQYYTNVGNAELWVYNFQSKTKQLAASGVWNNVAPQWSLDGKYLGYERVTDSQSSREQKVYFYDLGTKEERLITTLTGVSSGLVAISSDKNFIYFKTIFDLLKINIQNGSQTKLFTVDNGYDASFYIAPDRTKMAVFSMEGWYGGKKTPTNWKIGVIDLTNDSYKELYAGTDSISLLISDSDNKPLVTNDLQVIYGVTGQSAGLWSINLLTGTKTKIHTESPNPQGVSTADLSLNGKYLLYGTWFTENTSPTESWSHWHFYVINLSDNSVQELKDFDYHTEKAIYLMN</sequence>
<evidence type="ECO:0000313" key="3">
    <source>
        <dbReference type="Proteomes" id="UP000230177"/>
    </source>
</evidence>
<comment type="caution">
    <text evidence="2">The sequence shown here is derived from an EMBL/GenBank/DDBJ whole genome shotgun (WGS) entry which is preliminary data.</text>
</comment>
<protein>
    <recommendedName>
        <fullName evidence="4">Dipeptidylpeptidase IV N-terminal domain-containing protein</fullName>
    </recommendedName>
</protein>
<dbReference type="EMBL" id="PFOE01000058">
    <property type="protein sequence ID" value="PIZ68038.1"/>
    <property type="molecule type" value="Genomic_DNA"/>
</dbReference>
<keyword evidence="1" id="KW-0472">Membrane</keyword>
<dbReference type="SUPFAM" id="SSF82171">
    <property type="entry name" value="DPP6 N-terminal domain-like"/>
    <property type="match status" value="1"/>
</dbReference>
<keyword evidence="1" id="KW-0812">Transmembrane</keyword>
<dbReference type="AlphaFoldDB" id="A0A2M7U9Y4"/>
<evidence type="ECO:0000256" key="1">
    <source>
        <dbReference type="SAM" id="Phobius"/>
    </source>
</evidence>
<accession>A0A2M7U9Y4</accession>
<gene>
    <name evidence="2" type="ORF">COY13_01980</name>
</gene>
<dbReference type="InterPro" id="IPR011042">
    <property type="entry name" value="6-blade_b-propeller_TolB-like"/>
</dbReference>
<organism evidence="2 3">
    <name type="scientific">Candidatus Roizmanbacteria bacterium CG_4_10_14_0_2_um_filter_36_35</name>
    <dbReference type="NCBI Taxonomy" id="1974822"/>
    <lineage>
        <taxon>Bacteria</taxon>
        <taxon>Candidatus Roizmaniibacteriota</taxon>
    </lineage>
</organism>
<dbReference type="Proteomes" id="UP000230177">
    <property type="component" value="Unassembled WGS sequence"/>
</dbReference>
<dbReference type="PANTHER" id="PTHR36842:SF1">
    <property type="entry name" value="PROTEIN TOLB"/>
    <property type="match status" value="1"/>
</dbReference>
<evidence type="ECO:0000313" key="2">
    <source>
        <dbReference type="EMBL" id="PIZ68038.1"/>
    </source>
</evidence>